<dbReference type="GO" id="GO:0004016">
    <property type="term" value="F:adenylate cyclase activity"/>
    <property type="evidence" value="ECO:0007669"/>
    <property type="project" value="InterPro"/>
</dbReference>
<feature type="domain" description="Adenylate cyclase class-I N-terminal" evidence="1">
    <location>
        <begin position="14"/>
        <end position="192"/>
    </location>
</feature>
<dbReference type="RefSeq" id="WP_153712620.1">
    <property type="nucleotide sequence ID" value="NZ_CP045871.1"/>
</dbReference>
<dbReference type="KEGG" id="llp:GH975_00510"/>
<dbReference type="Pfam" id="PF12633">
    <property type="entry name" value="Adenyl_cycl_N"/>
    <property type="match status" value="1"/>
</dbReference>
<keyword evidence="3" id="KW-1185">Reference proteome</keyword>
<reference evidence="2 3" key="1">
    <citation type="submission" date="2019-11" db="EMBL/GenBank/DDBJ databases">
        <authorList>
            <person name="Khan S.A."/>
            <person name="Jeon C.O."/>
            <person name="Chun B.H."/>
        </authorList>
    </citation>
    <scope>NUCLEOTIDE SEQUENCE [LARGE SCALE GENOMIC DNA]</scope>
    <source>
        <strain evidence="2 3">IMCC 1097</strain>
    </source>
</reference>
<proteinExistence type="predicted"/>
<name>A0A5Q2QAN7_9GAMM</name>
<organism evidence="2 3">
    <name type="scientific">Litorivicinus lipolyticus</name>
    <dbReference type="NCBI Taxonomy" id="418701"/>
    <lineage>
        <taxon>Bacteria</taxon>
        <taxon>Pseudomonadati</taxon>
        <taxon>Pseudomonadota</taxon>
        <taxon>Gammaproteobacteria</taxon>
        <taxon>Oceanospirillales</taxon>
        <taxon>Litorivicinaceae</taxon>
        <taxon>Litorivicinus</taxon>
    </lineage>
</organism>
<dbReference type="PANTHER" id="PTHR38760:SF1">
    <property type="entry name" value="ADENYLATE CYCLASE"/>
    <property type="match status" value="1"/>
</dbReference>
<dbReference type="EMBL" id="CP045871">
    <property type="protein sequence ID" value="QGG79116.1"/>
    <property type="molecule type" value="Genomic_DNA"/>
</dbReference>
<gene>
    <name evidence="2" type="ORF">GH975_00510</name>
</gene>
<evidence type="ECO:0000313" key="3">
    <source>
        <dbReference type="Proteomes" id="UP000388235"/>
    </source>
</evidence>
<dbReference type="PANTHER" id="PTHR38760">
    <property type="entry name" value="ADENYLATE CYCLASE"/>
    <property type="match status" value="1"/>
</dbReference>
<dbReference type="GO" id="GO:0006171">
    <property type="term" value="P:cAMP biosynthetic process"/>
    <property type="evidence" value="ECO:0007669"/>
    <property type="project" value="InterPro"/>
</dbReference>
<dbReference type="Pfam" id="PF01295">
    <property type="entry name" value="Adenylate_cycl"/>
    <property type="match status" value="1"/>
</dbReference>
<sequence length="880" mass="98145">MTAVSDVPAQLAFCESINDQRLTRALSQMRKGQRRFVRLLPTLLSINHARVPGYVSADACGGIQGFIPDKASLDSLNLRFDAVIKPAHQLARHVISSLALMGSAGSVAHGPNSDLDLWIVHRPGLNDNDRTSLKRRLAGIGLWAELSGLKLQCFLVDPEDFARQTSEPGMPKPLLLDEFYRTAIVLAGGMPAGWLIEPDQDARHATLTRALNRQLPGAKALVDFGELATPTPAQLADFAMGQLSRAINQPWKALLKLNLADYYSRHPHALLSRQTRLDLYNGMPPPDSYQALYEAISTDQPTPPWLGLMQRAFYFKTSAMLSAASPLLPPWQAMEMRALVKRWGWDGRRLRGADNTQGRDVRSLLGDYRALVDELTARFQSILLYCRGQAVMTTGHLRADVVARQLFARFEPKPGKVERINTGLAVAVHQPNLTISRAQFGWAALVDGDAVARFESLTQLVVWLHINQIIGDNTHLVIDGPDAVTEQVERLEYELLRLLHDPEPTPEAFQLPAFSDRQLYLLQAQDLRTPLGLPALAHLEVVSQNSWGEVFVTRFDGKAGFYEAFLEGLTNLLSARVGDGFDAIIRVRDQDHRIQPALDGYLRLLEDCADFFARPDYRAGTYVFRVAGAFYALAFDENEPSIVALPSMAALMHHLQQPRRLFGRVQLDPSTGITGDLLQACAMAAPGRVTYLIRFAQARATIWCIDEMGSIYRFTRPWHARASLAGQLTRFTQRSQWRQRASLVMPEPGDWDADVECIELLGQYPQVQFQPIEVTTGDAVDRLAVQAVGHWRADRTLAFEWRVGPQAFSALSHGPNLIGDVARAIRNARPSGTGYHAYISDLELPRRHEGDRNRPMQASQYLMHKHTLEAALAEALELCR</sequence>
<dbReference type="InterPro" id="IPR000274">
    <property type="entry name" value="Adenylate_cyclase_1"/>
</dbReference>
<dbReference type="OrthoDB" id="5571448at2"/>
<dbReference type="Proteomes" id="UP000388235">
    <property type="component" value="Chromosome"/>
</dbReference>
<evidence type="ECO:0000313" key="2">
    <source>
        <dbReference type="EMBL" id="QGG79116.1"/>
    </source>
</evidence>
<protein>
    <recommendedName>
        <fullName evidence="1">Adenylate cyclase class-I N-terminal domain-containing protein</fullName>
    </recommendedName>
</protein>
<evidence type="ECO:0000259" key="1">
    <source>
        <dbReference type="Pfam" id="PF12633"/>
    </source>
</evidence>
<dbReference type="AlphaFoldDB" id="A0A5Q2QAN7"/>
<accession>A0A5Q2QAN7</accession>
<dbReference type="InterPro" id="IPR024685">
    <property type="entry name" value="Adenylate_cyclase_1_N"/>
</dbReference>